<dbReference type="PANTHER" id="PTHR39461:SF1">
    <property type="entry name" value="LEA DOMAIN PROTEIN (AFU_ORTHOLOGUE AFUA_8G04920)"/>
    <property type="match status" value="1"/>
</dbReference>
<feature type="compositionally biased region" description="Basic and acidic residues" evidence="1">
    <location>
        <begin position="657"/>
        <end position="668"/>
    </location>
</feature>
<feature type="compositionally biased region" description="Basic and acidic residues" evidence="1">
    <location>
        <begin position="281"/>
        <end position="300"/>
    </location>
</feature>
<gene>
    <name evidence="3" type="ORF">TARUN_6340</name>
</gene>
<feature type="compositionally biased region" description="Basic and acidic residues" evidence="1">
    <location>
        <begin position="260"/>
        <end position="274"/>
    </location>
</feature>
<feature type="compositionally biased region" description="Polar residues" evidence="1">
    <location>
        <begin position="162"/>
        <end position="174"/>
    </location>
</feature>
<protein>
    <submittedName>
        <fullName evidence="3">Lea domain-containing</fullName>
    </submittedName>
</protein>
<dbReference type="Proteomes" id="UP000266272">
    <property type="component" value="Unassembled WGS sequence"/>
</dbReference>
<dbReference type="STRING" id="490622.A0A395NIG5"/>
<feature type="region of interest" description="Disordered" evidence="1">
    <location>
        <begin position="356"/>
        <end position="380"/>
    </location>
</feature>
<dbReference type="SUPFAM" id="SSF52317">
    <property type="entry name" value="Class I glutamine amidotransferase-like"/>
    <property type="match status" value="1"/>
</dbReference>
<dbReference type="Pfam" id="PF17124">
    <property type="entry name" value="ThiJ_like"/>
    <property type="match status" value="1"/>
</dbReference>
<proteinExistence type="predicted"/>
<feature type="domain" description="DUF6987" evidence="2">
    <location>
        <begin position="661"/>
        <end position="859"/>
    </location>
</feature>
<organism evidence="3 4">
    <name type="scientific">Trichoderma arundinaceum</name>
    <dbReference type="NCBI Taxonomy" id="490622"/>
    <lineage>
        <taxon>Eukaryota</taxon>
        <taxon>Fungi</taxon>
        <taxon>Dikarya</taxon>
        <taxon>Ascomycota</taxon>
        <taxon>Pezizomycotina</taxon>
        <taxon>Sordariomycetes</taxon>
        <taxon>Hypocreomycetidae</taxon>
        <taxon>Hypocreales</taxon>
        <taxon>Hypocreaceae</taxon>
        <taxon>Trichoderma</taxon>
    </lineage>
</organism>
<dbReference type="OrthoDB" id="3937590at2759"/>
<accession>A0A395NIG5</accession>
<feature type="region of interest" description="Disordered" evidence="1">
    <location>
        <begin position="89"/>
        <end position="310"/>
    </location>
</feature>
<reference evidence="3 4" key="1">
    <citation type="journal article" date="2018" name="PLoS Pathog.">
        <title>Evolution of structural diversity of trichothecenes, a family of toxins produced by plant pathogenic and entomopathogenic fungi.</title>
        <authorList>
            <person name="Proctor R.H."/>
            <person name="McCormick S.P."/>
            <person name="Kim H.S."/>
            <person name="Cardoza R.E."/>
            <person name="Stanley A.M."/>
            <person name="Lindo L."/>
            <person name="Kelly A."/>
            <person name="Brown D.W."/>
            <person name="Lee T."/>
            <person name="Vaughan M.M."/>
            <person name="Alexander N.J."/>
            <person name="Busman M."/>
            <person name="Gutierrez S."/>
        </authorList>
    </citation>
    <scope>NUCLEOTIDE SEQUENCE [LARGE SCALE GENOMIC DNA]</scope>
    <source>
        <strain evidence="3 4">IBT 40837</strain>
    </source>
</reference>
<feature type="compositionally biased region" description="Basic and acidic residues" evidence="1">
    <location>
        <begin position="176"/>
        <end position="244"/>
    </location>
</feature>
<dbReference type="Pfam" id="PF12396">
    <property type="entry name" value="DUF3659"/>
    <property type="match status" value="6"/>
</dbReference>
<evidence type="ECO:0000313" key="4">
    <source>
        <dbReference type="Proteomes" id="UP000266272"/>
    </source>
</evidence>
<dbReference type="Gene3D" id="3.40.50.880">
    <property type="match status" value="1"/>
</dbReference>
<evidence type="ECO:0000259" key="2">
    <source>
        <dbReference type="Pfam" id="PF22485"/>
    </source>
</evidence>
<comment type="caution">
    <text evidence="3">The sequence shown here is derived from an EMBL/GenBank/DDBJ whole genome shotgun (WGS) entry which is preliminary data.</text>
</comment>
<keyword evidence="4" id="KW-1185">Reference proteome</keyword>
<feature type="compositionally biased region" description="Polar residues" evidence="1">
    <location>
        <begin position="123"/>
        <end position="135"/>
    </location>
</feature>
<dbReference type="Pfam" id="PF22485">
    <property type="entry name" value="DUF6987"/>
    <property type="match status" value="1"/>
</dbReference>
<dbReference type="InterPro" id="IPR054256">
    <property type="entry name" value="DUF6987"/>
</dbReference>
<sequence length="1127" mass="121170">MPFPKPVAVQGGWAVKESPSTEQGNPVDMRSVPRSAAGVVSDSGDILDRSGKAIGKITDSKDPSQLVGNAVTASGDILDESGNVLAKATLNEEEGGGEYTTESGQKEEKSGGGGWDLMGKTKSAYNTASSLQKPVSQGMDLVSRMRKPSEDEQSSADSSAQMSQGDNKQAQGQETPLDKGAEKQKDDAPISMEDKSEDIKEKAPGEDVGKDVDVPPQKEEDLQSDTKDFEGKSDIEQQDQDKLQEQTPKPMEEGAPLEGDTIKPSEDVLEKPGDEAGDVEAGDKDVEKDLKDQDLKQDEKAEGEEEEPIDYSVLEGTKVNKLGKLVNKDGDIIGLLVEGEAKQLIGKKVDEEGNIWNDSGKIIGKGRPLTHSERGDENDFAPFENFPDAIVEADGRVTSNGQQVGTVVEGDAKHLKGSHVDEDGDILDRRGNVVGKAEAWDEPEAEPEAVADLSSLAGKRVNKAGNVVDSSGSIYGRVIEGNVKSLVGRMCDKNGNVLSESGDVIGKAELVSEGEREGLKEGPFAELSGCTVAKDGTVVTPSGDIVGRLTSGDAKKLFGRPVDEDGDVVDSNGNVLGKAERWEEPEVERKKAPYAGRKVNREGNVLDEEGNVIAKLVSGEVSACAGKEVDEDGDVVNYKGQPVGHVSLLEDIPQESAEDKQKRDEAEKDRQLASKLAVCIEQSLDKIRPICKMITDKINTAERTPKEELDEEALVREVKPLIEEGGKILTETNGTIRGLDPDGRIQRNAKHKAGTKEASPEEYHLADVLKELTGTITQTIDNAKSKIEGMPHAKKELNPLWGLLSEPLFQIIAAVGLLLTGVLGLVGKLLSGLGLGGLVDNILGTLGLNKVLDGLGLGSITGALTGKDQKKKYLKLTIAMAKIVFLMADYGHDPTETCGPYTVFKAAGFDVKFATEAGNPPQCDTKMLEGLTQRLLGASSSIVKKYQVMAESEEWKNPLSWSDEQFTLAAFDLVFLPGGHEKSVRQVIDSERVHGLLADFFPKTKKPSKKAVGAVCHGVMVLSESKYPDGSSVIRDCVTTALPARFEQIAFWGTRLFLGDYYKTYGAGSENVEDSVRKVLASPKQFKNSIVPSPFVVEDESFNYVTARFPGDVELLSQKLVKLVQSF</sequence>
<dbReference type="PANTHER" id="PTHR39461">
    <property type="entry name" value="LEA DOMAIN PROTEIN (AFU_ORTHOLOGUE AFUA_8G04920)"/>
    <property type="match status" value="1"/>
</dbReference>
<dbReference type="EMBL" id="PXOA01000403">
    <property type="protein sequence ID" value="RFU75878.1"/>
    <property type="molecule type" value="Genomic_DNA"/>
</dbReference>
<evidence type="ECO:0000256" key="1">
    <source>
        <dbReference type="SAM" id="MobiDB-lite"/>
    </source>
</evidence>
<dbReference type="AlphaFoldDB" id="A0A395NIG5"/>
<feature type="region of interest" description="Disordered" evidence="1">
    <location>
        <begin position="646"/>
        <end position="668"/>
    </location>
</feature>
<evidence type="ECO:0000313" key="3">
    <source>
        <dbReference type="EMBL" id="RFU75878.1"/>
    </source>
</evidence>
<dbReference type="InterPro" id="IPR029062">
    <property type="entry name" value="Class_I_gatase-like"/>
</dbReference>
<feature type="region of interest" description="Disordered" evidence="1">
    <location>
        <begin position="1"/>
        <end position="44"/>
    </location>
</feature>
<name>A0A395NIG5_TRIAR</name>
<dbReference type="InterPro" id="IPR032633">
    <property type="entry name" value="ThiJ-like"/>
</dbReference>
<dbReference type="InterPro" id="IPR022124">
    <property type="entry name" value="DUF3659"/>
</dbReference>